<keyword evidence="3" id="KW-0238">DNA-binding</keyword>
<dbReference type="PROSITE" id="PS50931">
    <property type="entry name" value="HTH_LYSR"/>
    <property type="match status" value="1"/>
</dbReference>
<evidence type="ECO:0000313" key="6">
    <source>
        <dbReference type="EMBL" id="MST55458.1"/>
    </source>
</evidence>
<dbReference type="FunFam" id="1.10.10.10:FF:000001">
    <property type="entry name" value="LysR family transcriptional regulator"/>
    <property type="match status" value="1"/>
</dbReference>
<dbReference type="InterPro" id="IPR005119">
    <property type="entry name" value="LysR_subst-bd"/>
</dbReference>
<dbReference type="SUPFAM" id="SSF53850">
    <property type="entry name" value="Periplasmic binding protein-like II"/>
    <property type="match status" value="1"/>
</dbReference>
<dbReference type="AlphaFoldDB" id="A0A6L5YBN0"/>
<name>A0A6L5YBN0_9BACT</name>
<keyword evidence="7" id="KW-1185">Reference proteome</keyword>
<dbReference type="InterPro" id="IPR036388">
    <property type="entry name" value="WH-like_DNA-bd_sf"/>
</dbReference>
<dbReference type="Gene3D" id="3.40.190.290">
    <property type="match status" value="1"/>
</dbReference>
<feature type="domain" description="HTH lysR-type" evidence="5">
    <location>
        <begin position="1"/>
        <end position="58"/>
    </location>
</feature>
<protein>
    <submittedName>
        <fullName evidence="6">LysR family transcriptional regulator</fullName>
    </submittedName>
</protein>
<evidence type="ECO:0000256" key="2">
    <source>
        <dbReference type="ARBA" id="ARBA00023015"/>
    </source>
</evidence>
<gene>
    <name evidence="6" type="ORF">FYJ74_05340</name>
</gene>
<evidence type="ECO:0000256" key="4">
    <source>
        <dbReference type="ARBA" id="ARBA00023163"/>
    </source>
</evidence>
<dbReference type="InterPro" id="IPR050950">
    <property type="entry name" value="HTH-type_LysR_regulators"/>
</dbReference>
<comment type="caution">
    <text evidence="6">The sequence shown here is derived from an EMBL/GenBank/DDBJ whole genome shotgun (WGS) entry which is preliminary data.</text>
</comment>
<dbReference type="RefSeq" id="WP_154528550.1">
    <property type="nucleotide sequence ID" value="NZ_VUNH01000004.1"/>
</dbReference>
<accession>A0A6L5YBN0</accession>
<proteinExistence type="inferred from homology"/>
<dbReference type="InterPro" id="IPR036390">
    <property type="entry name" value="WH_DNA-bd_sf"/>
</dbReference>
<dbReference type="PANTHER" id="PTHR30419">
    <property type="entry name" value="HTH-TYPE TRANSCRIPTIONAL REGULATOR YBHD"/>
    <property type="match status" value="1"/>
</dbReference>
<dbReference type="InterPro" id="IPR000847">
    <property type="entry name" value="LysR_HTH_N"/>
</dbReference>
<dbReference type="Gene3D" id="1.10.10.10">
    <property type="entry name" value="Winged helix-like DNA-binding domain superfamily/Winged helix DNA-binding domain"/>
    <property type="match status" value="1"/>
</dbReference>
<keyword evidence="2" id="KW-0805">Transcription regulation</keyword>
<dbReference type="CDD" id="cd05466">
    <property type="entry name" value="PBP2_LTTR_substrate"/>
    <property type="match status" value="1"/>
</dbReference>
<evidence type="ECO:0000256" key="1">
    <source>
        <dbReference type="ARBA" id="ARBA00009437"/>
    </source>
</evidence>
<dbReference type="GO" id="GO:0005829">
    <property type="term" value="C:cytosol"/>
    <property type="evidence" value="ECO:0007669"/>
    <property type="project" value="TreeGrafter"/>
</dbReference>
<dbReference type="SUPFAM" id="SSF46785">
    <property type="entry name" value="Winged helix' DNA-binding domain"/>
    <property type="match status" value="1"/>
</dbReference>
<dbReference type="EMBL" id="VUNH01000004">
    <property type="protein sequence ID" value="MST55458.1"/>
    <property type="molecule type" value="Genomic_DNA"/>
</dbReference>
<dbReference type="Pfam" id="PF00126">
    <property type="entry name" value="HTH_1"/>
    <property type="match status" value="1"/>
</dbReference>
<dbReference type="PANTHER" id="PTHR30419:SF8">
    <property type="entry name" value="NITROGEN ASSIMILATION TRANSCRIPTIONAL ACTIVATOR-RELATED"/>
    <property type="match status" value="1"/>
</dbReference>
<dbReference type="GO" id="GO:0003700">
    <property type="term" value="F:DNA-binding transcription factor activity"/>
    <property type="evidence" value="ECO:0007669"/>
    <property type="project" value="InterPro"/>
</dbReference>
<evidence type="ECO:0000259" key="5">
    <source>
        <dbReference type="PROSITE" id="PS50931"/>
    </source>
</evidence>
<organism evidence="6 7">
    <name type="scientific">Pyramidobacter porci</name>
    <dbReference type="NCBI Taxonomy" id="2605789"/>
    <lineage>
        <taxon>Bacteria</taxon>
        <taxon>Thermotogati</taxon>
        <taxon>Synergistota</taxon>
        <taxon>Synergistia</taxon>
        <taxon>Synergistales</taxon>
        <taxon>Dethiosulfovibrionaceae</taxon>
        <taxon>Pyramidobacter</taxon>
    </lineage>
</organism>
<keyword evidence="4" id="KW-0804">Transcription</keyword>
<dbReference type="PRINTS" id="PR00039">
    <property type="entry name" value="HTHLYSR"/>
</dbReference>
<dbReference type="Proteomes" id="UP000473699">
    <property type="component" value="Unassembled WGS sequence"/>
</dbReference>
<dbReference type="GO" id="GO:0003677">
    <property type="term" value="F:DNA binding"/>
    <property type="evidence" value="ECO:0007669"/>
    <property type="project" value="UniProtKB-KW"/>
</dbReference>
<evidence type="ECO:0000313" key="7">
    <source>
        <dbReference type="Proteomes" id="UP000473699"/>
    </source>
</evidence>
<reference evidence="6 7" key="1">
    <citation type="submission" date="2019-08" db="EMBL/GenBank/DDBJ databases">
        <title>In-depth cultivation of the pig gut microbiome towards novel bacterial diversity and tailored functional studies.</title>
        <authorList>
            <person name="Wylensek D."/>
            <person name="Hitch T.C.A."/>
            <person name="Clavel T."/>
        </authorList>
    </citation>
    <scope>NUCLEOTIDE SEQUENCE [LARGE SCALE GENOMIC DNA]</scope>
    <source>
        <strain evidence="6 7">SM-530-WT-4B</strain>
    </source>
</reference>
<dbReference type="Pfam" id="PF03466">
    <property type="entry name" value="LysR_substrate"/>
    <property type="match status" value="1"/>
</dbReference>
<evidence type="ECO:0000256" key="3">
    <source>
        <dbReference type="ARBA" id="ARBA00023125"/>
    </source>
</evidence>
<sequence length="295" mass="32823">MELRVLRYFLAVAREENITRAAGYLHLTQPTLSRQLMELEKELGKKLFVRGARRVSLTEEGMLLRKRAGEMIELEEKTLAELQQDGEAVSGGVFIGAGETDAMRMAGRAACQLRREGARVCCHLYSGNSIDVTERLDRGLLDFGILLGPIDTRKYDSLLLPAKDIWGVLMPAGHPLAKKKSIRAEELWDEPLILSRQGMIESDISRWLKKEIGQLHVAATYNLVFNASLMVKEGVGLALTFDRLVGTGGESGLAFRPLSPKVESGMQVVWKKYQVHSRAAERFLAALRAQCEAAE</sequence>
<comment type="similarity">
    <text evidence="1">Belongs to the LysR transcriptional regulatory family.</text>
</comment>